<evidence type="ECO:0000256" key="14">
    <source>
        <dbReference type="SAM" id="MobiDB-lite"/>
    </source>
</evidence>
<dbReference type="HAMAP" id="MF_03172">
    <property type="entry name" value="Adenylate_kinase_UMP_CMP_kin"/>
    <property type="match status" value="1"/>
</dbReference>
<feature type="binding site" evidence="13">
    <location>
        <position position="355"/>
    </location>
    <ligand>
        <name>ATP</name>
        <dbReference type="ChEBI" id="CHEBI:30616"/>
    </ligand>
</feature>
<feature type="region of interest" description="Disordered" evidence="14">
    <location>
        <begin position="105"/>
        <end position="136"/>
    </location>
</feature>
<evidence type="ECO:0000256" key="3">
    <source>
        <dbReference type="ARBA" id="ARBA00022679"/>
    </source>
</evidence>
<evidence type="ECO:0000256" key="5">
    <source>
        <dbReference type="ARBA" id="ARBA00022777"/>
    </source>
</evidence>
<evidence type="ECO:0000256" key="2">
    <source>
        <dbReference type="ARBA" id="ARBA00022490"/>
    </source>
</evidence>
<feature type="binding site" evidence="13">
    <location>
        <begin position="194"/>
        <end position="199"/>
    </location>
    <ligand>
        <name>ATP</name>
        <dbReference type="ChEBI" id="CHEBI:30616"/>
    </ligand>
</feature>
<dbReference type="SUPFAM" id="SSF52540">
    <property type="entry name" value="P-loop containing nucleoside triphosphate hydrolases"/>
    <property type="match status" value="1"/>
</dbReference>
<evidence type="ECO:0000256" key="12">
    <source>
        <dbReference type="ARBA" id="ARBA00059689"/>
    </source>
</evidence>
<keyword evidence="16" id="KW-1185">Reference proteome</keyword>
<dbReference type="InterPro" id="IPR001163">
    <property type="entry name" value="Sm_dom_euk/arc"/>
</dbReference>
<comment type="catalytic activity">
    <reaction evidence="10 13">
        <text>CMP + ATP = CDP + ADP</text>
        <dbReference type="Rhea" id="RHEA:11600"/>
        <dbReference type="ChEBI" id="CHEBI:30616"/>
        <dbReference type="ChEBI" id="CHEBI:58069"/>
        <dbReference type="ChEBI" id="CHEBI:60377"/>
        <dbReference type="ChEBI" id="CHEBI:456216"/>
        <dbReference type="EC" id="2.7.4.14"/>
    </reaction>
</comment>
<feature type="binding site" evidence="13">
    <location>
        <position position="312"/>
    </location>
    <ligand>
        <name>ATP</name>
        <dbReference type="ChEBI" id="CHEBI:30616"/>
    </ligand>
</feature>
<dbReference type="EC" id="2.7.4.14" evidence="13"/>
<comment type="subunit">
    <text evidence="13">Monomer.</text>
</comment>
<evidence type="ECO:0000256" key="1">
    <source>
        <dbReference type="ARBA" id="ARBA00004201"/>
    </source>
</evidence>
<dbReference type="GO" id="GO:0003723">
    <property type="term" value="F:RNA binding"/>
    <property type="evidence" value="ECO:0007669"/>
    <property type="project" value="InterPro"/>
</dbReference>
<accession>A0A914HAJ4</accession>
<dbReference type="GO" id="GO:0006207">
    <property type="term" value="P:'de novo' pyrimidine nucleobase biosynthetic process"/>
    <property type="evidence" value="ECO:0007669"/>
    <property type="project" value="InterPro"/>
</dbReference>
<comment type="catalytic activity">
    <reaction evidence="11 13">
        <text>dCMP + ATP = dCDP + ADP</text>
        <dbReference type="Rhea" id="RHEA:25094"/>
        <dbReference type="ChEBI" id="CHEBI:30616"/>
        <dbReference type="ChEBI" id="CHEBI:57566"/>
        <dbReference type="ChEBI" id="CHEBI:58593"/>
        <dbReference type="ChEBI" id="CHEBI:456216"/>
        <dbReference type="EC" id="2.7.4.14"/>
    </reaction>
</comment>
<evidence type="ECO:0000256" key="9">
    <source>
        <dbReference type="ARBA" id="ARBA00048116"/>
    </source>
</evidence>
<organism evidence="16 17">
    <name type="scientific">Globodera rostochiensis</name>
    <name type="common">Golden nematode worm</name>
    <name type="synonym">Heterodera rostochiensis</name>
    <dbReference type="NCBI Taxonomy" id="31243"/>
    <lineage>
        <taxon>Eukaryota</taxon>
        <taxon>Metazoa</taxon>
        <taxon>Ecdysozoa</taxon>
        <taxon>Nematoda</taxon>
        <taxon>Chromadorea</taxon>
        <taxon>Rhabditida</taxon>
        <taxon>Tylenchina</taxon>
        <taxon>Tylenchomorpha</taxon>
        <taxon>Tylenchoidea</taxon>
        <taxon>Heteroderidae</taxon>
        <taxon>Heteroderinae</taxon>
        <taxon>Globodera</taxon>
    </lineage>
</organism>
<dbReference type="PROSITE" id="PS52002">
    <property type="entry name" value="SM"/>
    <property type="match status" value="1"/>
</dbReference>
<dbReference type="Pfam" id="PF01423">
    <property type="entry name" value="LSM"/>
    <property type="match status" value="1"/>
</dbReference>
<comment type="domain">
    <text evidence="13">Consists of three domains, a large central CORE domain and two small peripheral domains, NMPbind and LID, which undergo movements during catalysis. The LID domain closes over the site of phosphoryl transfer upon ATP binding. Assembling and dissambling the active center during each catalytic cycle provides an effective means to prevent ATP hydrolysis.</text>
</comment>
<comment type="cofactor">
    <cofactor evidence="13">
        <name>Mg(2+)</name>
        <dbReference type="ChEBI" id="CHEBI:18420"/>
    </cofactor>
    <text evidence="13">Binds 1 Mg(2+) ion per monomer.</text>
</comment>
<reference evidence="17" key="1">
    <citation type="submission" date="2022-11" db="UniProtKB">
        <authorList>
            <consortium name="WormBaseParasite"/>
        </authorList>
    </citation>
    <scope>IDENTIFICATION</scope>
</reference>
<dbReference type="PROSITE" id="PS00113">
    <property type="entry name" value="ADENYLATE_KINASE"/>
    <property type="match status" value="1"/>
</dbReference>
<comment type="similarity">
    <text evidence="13">Belongs to the adenylate kinase family. UMP-CMP kinase subfamily.</text>
</comment>
<dbReference type="InterPro" id="IPR010920">
    <property type="entry name" value="LSM_dom_sf"/>
</dbReference>
<dbReference type="PRINTS" id="PR00094">
    <property type="entry name" value="ADENYLTKNASE"/>
</dbReference>
<keyword evidence="7 13" id="KW-0665">Pyrimidine biosynthesis</keyword>
<comment type="subcellular location">
    <subcellularLocation>
        <location evidence="1">Cytoplasm</location>
        <location evidence="1">P-body</location>
    </subcellularLocation>
    <subcellularLocation>
        <location evidence="13">Cytoplasm</location>
    </subcellularLocation>
    <subcellularLocation>
        <location evidence="13">Nucleus</location>
    </subcellularLocation>
</comment>
<proteinExistence type="inferred from homology"/>
<dbReference type="InterPro" id="IPR006266">
    <property type="entry name" value="UMP_CMP_kinase"/>
</dbReference>
<feature type="binding site" evidence="13">
    <location>
        <position position="220"/>
    </location>
    <ligand>
        <name>a ribonucleoside 5'-phosphate</name>
        <dbReference type="ChEBI" id="CHEBI:58043"/>
    </ligand>
</feature>
<name>A0A914HAJ4_GLORO</name>
<dbReference type="GO" id="GO:0005634">
    <property type="term" value="C:nucleus"/>
    <property type="evidence" value="ECO:0007669"/>
    <property type="project" value="UniProtKB-SubCell"/>
</dbReference>
<dbReference type="InterPro" id="IPR027417">
    <property type="entry name" value="P-loop_NTPase"/>
</dbReference>
<dbReference type="AlphaFoldDB" id="A0A914HAJ4"/>
<comment type="function">
    <text evidence="12 13">Catalyzes the phosphorylation of pyrimidine nucleoside monophosphates at the expense of ATP. Plays an important role in de novo pyrimidine nucleotide biosynthesis. Has preference for UMP and CMP as phosphate acceptors.</text>
</comment>
<dbReference type="InterPro" id="IPR033690">
    <property type="entry name" value="Adenylat_kinase_CS"/>
</dbReference>
<dbReference type="HAMAP" id="MF_00235">
    <property type="entry name" value="Adenylate_kinase_Adk"/>
    <property type="match status" value="1"/>
</dbReference>
<keyword evidence="6 13" id="KW-0067">ATP-binding</keyword>
<evidence type="ECO:0000256" key="13">
    <source>
        <dbReference type="HAMAP-Rule" id="MF_03172"/>
    </source>
</evidence>
<dbReference type="GO" id="GO:0006225">
    <property type="term" value="P:UDP biosynthetic process"/>
    <property type="evidence" value="ECO:0007669"/>
    <property type="project" value="UniProtKB-ARBA"/>
</dbReference>
<dbReference type="GO" id="GO:0005524">
    <property type="term" value="F:ATP binding"/>
    <property type="evidence" value="ECO:0007669"/>
    <property type="project" value="UniProtKB-KW"/>
</dbReference>
<feature type="binding site" evidence="13">
    <location>
        <position position="327"/>
    </location>
    <ligand>
        <name>a ribonucleoside 5'-phosphate</name>
        <dbReference type="ChEBI" id="CHEBI:58043"/>
    </ligand>
</feature>
<evidence type="ECO:0000313" key="16">
    <source>
        <dbReference type="Proteomes" id="UP000887572"/>
    </source>
</evidence>
<feature type="binding site" evidence="13">
    <location>
        <begin position="242"/>
        <end position="244"/>
    </location>
    <ligand>
        <name>a ribonucleoside 5'-phosphate</name>
        <dbReference type="ChEBI" id="CHEBI:58043"/>
    </ligand>
</feature>
<evidence type="ECO:0000256" key="7">
    <source>
        <dbReference type="ARBA" id="ARBA00022975"/>
    </source>
</evidence>
<dbReference type="GO" id="GO:0033862">
    <property type="term" value="F:UMP kinase activity"/>
    <property type="evidence" value="ECO:0007669"/>
    <property type="project" value="UniProtKB-ARBA"/>
</dbReference>
<dbReference type="Pfam" id="PF00406">
    <property type="entry name" value="ADK"/>
    <property type="match status" value="1"/>
</dbReference>
<dbReference type="GO" id="GO:0000932">
    <property type="term" value="C:P-body"/>
    <property type="evidence" value="ECO:0007669"/>
    <property type="project" value="UniProtKB-SubCell"/>
</dbReference>
<feature type="binding site" evidence="13">
    <location>
        <position position="316"/>
    </location>
    <ligand>
        <name>a ribonucleoside 5'-phosphate</name>
        <dbReference type="ChEBI" id="CHEBI:58043"/>
    </ligand>
</feature>
<keyword evidence="8 13" id="KW-0539">Nucleus</keyword>
<feature type="domain" description="Sm" evidence="15">
    <location>
        <begin position="9"/>
        <end position="84"/>
    </location>
</feature>
<dbReference type="WBParaSite" id="Gr19_v10_g153.t1">
    <property type="protein sequence ID" value="Gr19_v10_g153.t1"/>
    <property type="gene ID" value="Gr19_v10_g153"/>
</dbReference>
<keyword evidence="5 13" id="KW-0418">Kinase</keyword>
<evidence type="ECO:0000313" key="17">
    <source>
        <dbReference type="WBParaSite" id="Gr19_v10_g153.t1"/>
    </source>
</evidence>
<feature type="binding site" evidence="13">
    <location>
        <begin position="271"/>
        <end position="274"/>
    </location>
    <ligand>
        <name>a ribonucleoside 5'-phosphate</name>
        <dbReference type="ChEBI" id="CHEBI:58043"/>
    </ligand>
</feature>
<dbReference type="Gene3D" id="3.40.50.300">
    <property type="entry name" value="P-loop containing nucleotide triphosphate hydrolases"/>
    <property type="match status" value="1"/>
</dbReference>
<feature type="region of interest" description="NMPbind" evidence="13">
    <location>
        <begin position="214"/>
        <end position="244"/>
    </location>
</feature>
<evidence type="ECO:0000256" key="8">
    <source>
        <dbReference type="ARBA" id="ARBA00023242"/>
    </source>
</evidence>
<evidence type="ECO:0000256" key="10">
    <source>
        <dbReference type="ARBA" id="ARBA00051396"/>
    </source>
</evidence>
<keyword evidence="3 13" id="KW-0808">Transferase</keyword>
<evidence type="ECO:0000256" key="4">
    <source>
        <dbReference type="ARBA" id="ARBA00022741"/>
    </source>
</evidence>
<keyword evidence="2 13" id="KW-0963">Cytoplasm</keyword>
<dbReference type="PANTHER" id="PTHR23359">
    <property type="entry name" value="NUCLEOTIDE KINASE"/>
    <property type="match status" value="1"/>
</dbReference>
<dbReference type="CDD" id="cd01728">
    <property type="entry name" value="LSm1"/>
    <property type="match status" value="1"/>
</dbReference>
<dbReference type="InterPro" id="IPR000850">
    <property type="entry name" value="Adenylat/UMP-CMP_kin"/>
</dbReference>
<dbReference type="FunFam" id="3.40.50.300:FF:000315">
    <property type="entry name" value="Adenylate kinase 1"/>
    <property type="match status" value="1"/>
</dbReference>
<evidence type="ECO:0000259" key="15">
    <source>
        <dbReference type="PROSITE" id="PS52002"/>
    </source>
</evidence>
<protein>
    <recommendedName>
        <fullName evidence="13">UMP-CMP kinase</fullName>
        <ecNumber evidence="13">2.7.4.14</ecNumber>
    </recommendedName>
    <alternativeName>
        <fullName evidence="13">Deoxycytidylate kinase</fullName>
        <shortName evidence="13">CK</shortName>
        <shortName evidence="13">dCMP kinase</shortName>
    </alternativeName>
    <alternativeName>
        <fullName evidence="13">Uridine monophosphate/cytidine monophosphate kinase</fullName>
        <shortName evidence="13">UMP/CMP kinase</shortName>
        <shortName evidence="13">UMP/CMPK</shortName>
    </alternativeName>
</protein>
<dbReference type="SUPFAM" id="SSF50182">
    <property type="entry name" value="Sm-like ribonucleoproteins"/>
    <property type="match status" value="1"/>
</dbReference>
<dbReference type="SMART" id="SM00651">
    <property type="entry name" value="Sm"/>
    <property type="match status" value="1"/>
</dbReference>
<feature type="compositionally biased region" description="Basic and acidic residues" evidence="14">
    <location>
        <begin position="105"/>
        <end position="119"/>
    </location>
</feature>
<feature type="binding site" evidence="13">
    <location>
        <position position="278"/>
    </location>
    <ligand>
        <name>CMP</name>
        <dbReference type="ChEBI" id="CHEBI:60377"/>
    </ligand>
</feature>
<dbReference type="InterPro" id="IPR034104">
    <property type="entry name" value="Lsm1"/>
</dbReference>
<dbReference type="NCBIfam" id="TIGR01359">
    <property type="entry name" value="UMP_CMP_kin_fam"/>
    <property type="match status" value="1"/>
</dbReference>
<evidence type="ECO:0000256" key="6">
    <source>
        <dbReference type="ARBA" id="ARBA00022840"/>
    </source>
</evidence>
<dbReference type="Gene3D" id="2.30.30.100">
    <property type="match status" value="1"/>
</dbReference>
<comment type="catalytic activity">
    <reaction evidence="9 13">
        <text>UMP + ATP = UDP + ADP</text>
        <dbReference type="Rhea" id="RHEA:24400"/>
        <dbReference type="ChEBI" id="CHEBI:30616"/>
        <dbReference type="ChEBI" id="CHEBI:57865"/>
        <dbReference type="ChEBI" id="CHEBI:58223"/>
        <dbReference type="ChEBI" id="CHEBI:456216"/>
        <dbReference type="EC" id="2.7.4.14"/>
    </reaction>
</comment>
<dbReference type="Proteomes" id="UP000887572">
    <property type="component" value="Unplaced"/>
</dbReference>
<comment type="caution">
    <text evidence="13">Lacks conserved residue(s) required for the propagation of feature annotation.</text>
</comment>
<dbReference type="CDD" id="cd01428">
    <property type="entry name" value="ADK"/>
    <property type="match status" value="1"/>
</dbReference>
<keyword evidence="4 13" id="KW-0547">Nucleotide-binding</keyword>
<evidence type="ECO:0000256" key="11">
    <source>
        <dbReference type="ARBA" id="ARBA00051598"/>
    </source>
</evidence>
<dbReference type="InterPro" id="IPR047575">
    <property type="entry name" value="Sm"/>
</dbReference>
<sequence length="384" mass="43172">MELPDPFLPGAVSLLEQLDKKLVVVLRDGKTLVGYLRTLDQFANLVLHETLERIHVDRCYGDIPRGIFLIRGENVVLAGEVDDTKPNPFTKVSVEEILRLQAEKVEQRQQERRTRHELLHGSGEQPPPKSKTDPTFNKIGIFTHSIGRWYRSSAPLFVSVCSSAVVRSFAKMTADQQQKKKTMFKVVFVLGPPGSGKGTQCQRIEKHFGFVHLSAGDLLREERQREGSAFGELIEQHIREGSIVPVEITCKLLENAMAARSDSVPGFLIDGFPRNRNNLDGWQREMGAKAQVLFVLCIQAPIEICVQRCLGRGQGRTDDNEESMRKRIVTYNDQTVPIIDHYASLDLVKKVDSTRDVDQVFSEVRAVFERAGIVGTNSVNSVYC</sequence>
<dbReference type="GO" id="GO:0000956">
    <property type="term" value="P:nuclear-transcribed mRNA catabolic process"/>
    <property type="evidence" value="ECO:0007669"/>
    <property type="project" value="InterPro"/>
</dbReference>